<name>K6QD17_9FIRM</name>
<dbReference type="Proteomes" id="UP000005710">
    <property type="component" value="Unassembled WGS sequence"/>
</dbReference>
<dbReference type="STRING" id="867903.ThesuDRAFT_02223"/>
<reference evidence="1" key="1">
    <citation type="submission" date="2010-10" db="EMBL/GenBank/DDBJ databases">
        <authorList>
            <consortium name="US DOE Joint Genome Institute (JGI-PGF)"/>
            <person name="Lucas S."/>
            <person name="Copeland A."/>
            <person name="Lapidus A."/>
            <person name="Bruce D."/>
            <person name="Goodwin L."/>
            <person name="Pitluck S."/>
            <person name="Kyrpides N."/>
            <person name="Mavromatis K."/>
            <person name="Detter J.C."/>
            <person name="Han C."/>
            <person name="Land M."/>
            <person name="Hauser L."/>
            <person name="Markowitz V."/>
            <person name="Cheng J.-F."/>
            <person name="Hugenholtz P."/>
            <person name="Woyke T."/>
            <person name="Wu D."/>
            <person name="Pukall R."/>
            <person name="Wahrenburg C."/>
            <person name="Brambilla E."/>
            <person name="Klenk H.-P."/>
            <person name="Eisen J.A."/>
        </authorList>
    </citation>
    <scope>NUCLEOTIDE SEQUENCE [LARGE SCALE GENOMIC DNA]</scope>
    <source>
        <strain evidence="1">DSM 13965</strain>
    </source>
</reference>
<dbReference type="HOGENOM" id="CLU_2703651_0_0_9"/>
<sequence length="73" mass="7890">MKPKVIGYLVVQQPPPPRPSLEEILKSDSISFAKPIRIIPLLLSDDNQPVVDAGEVVLGVIPACACLGEKKEE</sequence>
<evidence type="ECO:0000313" key="2">
    <source>
        <dbReference type="Proteomes" id="UP000005710"/>
    </source>
</evidence>
<keyword evidence="2" id="KW-1185">Reference proteome</keyword>
<protein>
    <submittedName>
        <fullName evidence="1">Uncharacterized protein</fullName>
    </submittedName>
</protein>
<reference evidence="1" key="2">
    <citation type="submission" date="2012-10" db="EMBL/GenBank/DDBJ databases">
        <title>Improved high-quality draft of Thermaerobacter subterraneus C21, DSM 13965.</title>
        <authorList>
            <consortium name="DOE Joint Genome Institute"/>
            <person name="Eisen J."/>
            <person name="Huntemann M."/>
            <person name="Wei C.-L."/>
            <person name="Han J."/>
            <person name="Detter J.C."/>
            <person name="Han C."/>
            <person name="Tapia R."/>
            <person name="Chen A."/>
            <person name="Kyrpides N."/>
            <person name="Mavromatis K."/>
            <person name="Markowitz V."/>
            <person name="Szeto E."/>
            <person name="Ivanova N."/>
            <person name="Mikhailova N."/>
            <person name="Ovchinnikova G."/>
            <person name="Pagani I."/>
            <person name="Pati A."/>
            <person name="Goodwin L."/>
            <person name="Nordberg H.P."/>
            <person name="Cantor M.N."/>
            <person name="Hua S.X."/>
            <person name="Woyke T."/>
            <person name="Eisen J."/>
            <person name="Klenk H.-P."/>
        </authorList>
    </citation>
    <scope>NUCLEOTIDE SEQUENCE [LARGE SCALE GENOMIC DNA]</scope>
    <source>
        <strain evidence="1">DSM 13965</strain>
    </source>
</reference>
<dbReference type="EMBL" id="AENY02000003">
    <property type="protein sequence ID" value="EKP94486.1"/>
    <property type="molecule type" value="Genomic_DNA"/>
</dbReference>
<gene>
    <name evidence="1" type="ORF">ThesuDRAFT_02223</name>
</gene>
<comment type="caution">
    <text evidence="1">The sequence shown here is derived from an EMBL/GenBank/DDBJ whole genome shotgun (WGS) entry which is preliminary data.</text>
</comment>
<dbReference type="RefSeq" id="WP_006904505.1">
    <property type="nucleotide sequence ID" value="NZ_JH976535.1"/>
</dbReference>
<proteinExistence type="predicted"/>
<dbReference type="AlphaFoldDB" id="K6QD17"/>
<evidence type="ECO:0000313" key="1">
    <source>
        <dbReference type="EMBL" id="EKP94486.1"/>
    </source>
</evidence>
<organism evidence="1 2">
    <name type="scientific">Thermaerobacter subterraneus DSM 13965</name>
    <dbReference type="NCBI Taxonomy" id="867903"/>
    <lineage>
        <taxon>Bacteria</taxon>
        <taxon>Bacillati</taxon>
        <taxon>Bacillota</taxon>
        <taxon>Clostridia</taxon>
        <taxon>Eubacteriales</taxon>
        <taxon>Clostridiales Family XVII. Incertae Sedis</taxon>
        <taxon>Thermaerobacter</taxon>
    </lineage>
</organism>
<accession>K6QD17</accession>